<dbReference type="PANTHER" id="PTHR34591:SF28">
    <property type="entry name" value="F-BOX DOMAIN-CONTAINING PROTEIN"/>
    <property type="match status" value="1"/>
</dbReference>
<dbReference type="AlphaFoldDB" id="A0A835F858"/>
<feature type="compositionally biased region" description="Basic and acidic residues" evidence="1">
    <location>
        <begin position="150"/>
        <end position="165"/>
    </location>
</feature>
<evidence type="ECO:0000313" key="2">
    <source>
        <dbReference type="EMBL" id="KAF8731330.1"/>
    </source>
</evidence>
<keyword evidence="3" id="KW-1185">Reference proteome</keyword>
<gene>
    <name evidence="2" type="ORF">HU200_016385</name>
</gene>
<dbReference type="Proteomes" id="UP000636709">
    <property type="component" value="Unassembled WGS sequence"/>
</dbReference>
<name>A0A835F858_9POAL</name>
<sequence>MNRVPGMLRGLHGIFINCVGQARPYLFSRRAAAPRVDGELRFLEPVGWGEVEHSCNGLVLYRDGWTLCVCNPATRRWKKLPKQPKGVGFGTHLVFDPTVSLHYELHVWVLSEVSESRPMPGWELKHKSDIEPSFRQYYNSREDSRKEIQKSWSLDRGKEGSDHGPGECGWDSSDESFISAEGEDEVNSGHRPRDMMHRIDLLGYHPSKDIAFFGNHFDGFAYNLGSSKLQYLGTFDPVGCCHYLVAATHESFIYTPCMDDLLPDKKRNTRHGE</sequence>
<organism evidence="2 3">
    <name type="scientific">Digitaria exilis</name>
    <dbReference type="NCBI Taxonomy" id="1010633"/>
    <lineage>
        <taxon>Eukaryota</taxon>
        <taxon>Viridiplantae</taxon>
        <taxon>Streptophyta</taxon>
        <taxon>Embryophyta</taxon>
        <taxon>Tracheophyta</taxon>
        <taxon>Spermatophyta</taxon>
        <taxon>Magnoliopsida</taxon>
        <taxon>Liliopsida</taxon>
        <taxon>Poales</taxon>
        <taxon>Poaceae</taxon>
        <taxon>PACMAD clade</taxon>
        <taxon>Panicoideae</taxon>
        <taxon>Panicodae</taxon>
        <taxon>Paniceae</taxon>
        <taxon>Anthephorinae</taxon>
        <taxon>Digitaria</taxon>
    </lineage>
</organism>
<dbReference type="OrthoDB" id="591557at2759"/>
<accession>A0A835F858</accession>
<evidence type="ECO:0008006" key="4">
    <source>
        <dbReference type="Google" id="ProtNLM"/>
    </source>
</evidence>
<dbReference type="EMBL" id="JACEFO010001608">
    <property type="protein sequence ID" value="KAF8731330.1"/>
    <property type="molecule type" value="Genomic_DNA"/>
</dbReference>
<reference evidence="2" key="1">
    <citation type="submission" date="2020-07" db="EMBL/GenBank/DDBJ databases">
        <title>Genome sequence and genetic diversity analysis of an under-domesticated orphan crop, white fonio (Digitaria exilis).</title>
        <authorList>
            <person name="Bennetzen J.L."/>
            <person name="Chen S."/>
            <person name="Ma X."/>
            <person name="Wang X."/>
            <person name="Yssel A.E.J."/>
            <person name="Chaluvadi S.R."/>
            <person name="Johnson M."/>
            <person name="Gangashetty P."/>
            <person name="Hamidou F."/>
            <person name="Sanogo M.D."/>
            <person name="Zwaenepoel A."/>
            <person name="Wallace J."/>
            <person name="Van De Peer Y."/>
            <person name="Van Deynze A."/>
        </authorList>
    </citation>
    <scope>NUCLEOTIDE SEQUENCE</scope>
    <source>
        <tissue evidence="2">Leaves</tissue>
    </source>
</reference>
<protein>
    <recommendedName>
        <fullName evidence="4">F-box protein</fullName>
    </recommendedName>
</protein>
<dbReference type="PANTHER" id="PTHR34591">
    <property type="entry name" value="OS03G0653100 PROTEIN-RELATED"/>
    <property type="match status" value="1"/>
</dbReference>
<proteinExistence type="predicted"/>
<comment type="caution">
    <text evidence="2">The sequence shown here is derived from an EMBL/GenBank/DDBJ whole genome shotgun (WGS) entry which is preliminary data.</text>
</comment>
<evidence type="ECO:0000313" key="3">
    <source>
        <dbReference type="Proteomes" id="UP000636709"/>
    </source>
</evidence>
<feature type="region of interest" description="Disordered" evidence="1">
    <location>
        <begin position="150"/>
        <end position="170"/>
    </location>
</feature>
<evidence type="ECO:0000256" key="1">
    <source>
        <dbReference type="SAM" id="MobiDB-lite"/>
    </source>
</evidence>